<gene>
    <name evidence="1" type="ORF">AGRI_01750</name>
</gene>
<reference evidence="1 2" key="1">
    <citation type="journal article" date="2012" name="J. Bacteriol.">
        <title>Genome Sequence of Pectin-Degrading Alishewanella agri, Isolated from Landfill Soil.</title>
        <authorList>
            <person name="Kim J."/>
            <person name="Jung J."/>
            <person name="Sung J.S."/>
            <person name="Chun J."/>
            <person name="Park W."/>
        </authorList>
    </citation>
    <scope>NUCLEOTIDE SEQUENCE [LARGE SCALE GENOMIC DNA]</scope>
    <source>
        <strain evidence="1 2">BL06</strain>
    </source>
</reference>
<dbReference type="EMBL" id="AKKU01000001">
    <property type="protein sequence ID" value="EIW90553.1"/>
    <property type="molecule type" value="Genomic_DNA"/>
</dbReference>
<proteinExistence type="predicted"/>
<evidence type="ECO:0000313" key="2">
    <source>
        <dbReference type="Proteomes" id="UP000035062"/>
    </source>
</evidence>
<protein>
    <submittedName>
        <fullName evidence="1">Uncharacterized protein</fullName>
    </submittedName>
</protein>
<dbReference type="AlphaFoldDB" id="I8UEW9"/>
<evidence type="ECO:0000313" key="1">
    <source>
        <dbReference type="EMBL" id="EIW90553.1"/>
    </source>
</evidence>
<keyword evidence="2" id="KW-1185">Reference proteome</keyword>
<accession>I8UEW9</accession>
<sequence length="98" mass="11106">MGLVEVEILGVESEDFPIWIECRLTEFDGSEHRIIEKLPVLTEQELNTDKLPTTLQIECTVLSIEQEKVLIDLSMPHGIQSTEGVQKFVVHSSLYHAT</sequence>
<organism evidence="1 2">
    <name type="scientific">Alishewanella agri BL06</name>
    <dbReference type="NCBI Taxonomy" id="1195246"/>
    <lineage>
        <taxon>Bacteria</taxon>
        <taxon>Pseudomonadati</taxon>
        <taxon>Pseudomonadota</taxon>
        <taxon>Gammaproteobacteria</taxon>
        <taxon>Alteromonadales</taxon>
        <taxon>Alteromonadaceae</taxon>
        <taxon>Alishewanella</taxon>
    </lineage>
</organism>
<name>I8UEW9_9ALTE</name>
<dbReference type="Proteomes" id="UP000035062">
    <property type="component" value="Unassembled WGS sequence"/>
</dbReference>
<dbReference type="RefSeq" id="WP_008983314.1">
    <property type="nucleotide sequence ID" value="NZ_AKKU01000001.1"/>
</dbReference>
<comment type="caution">
    <text evidence="1">The sequence shown here is derived from an EMBL/GenBank/DDBJ whole genome shotgun (WGS) entry which is preliminary data.</text>
</comment>